<accession>A0ABU1QU66</accession>
<dbReference type="EMBL" id="JAVDTI010000002">
    <property type="protein sequence ID" value="MDR6804623.1"/>
    <property type="molecule type" value="Genomic_DNA"/>
</dbReference>
<proteinExistence type="predicted"/>
<protein>
    <submittedName>
        <fullName evidence="1">Uncharacterized protein</fullName>
    </submittedName>
</protein>
<dbReference type="Proteomes" id="UP001264980">
    <property type="component" value="Unassembled WGS sequence"/>
</dbReference>
<organism evidence="1 2">
    <name type="scientific">Dyadobacter fermentans</name>
    <dbReference type="NCBI Taxonomy" id="94254"/>
    <lineage>
        <taxon>Bacteria</taxon>
        <taxon>Pseudomonadati</taxon>
        <taxon>Bacteroidota</taxon>
        <taxon>Cytophagia</taxon>
        <taxon>Cytophagales</taxon>
        <taxon>Spirosomataceae</taxon>
        <taxon>Dyadobacter</taxon>
    </lineage>
</organism>
<sequence length="32" mass="3948">MKKTPFETLWVIPLVLQLRIHSVKHIYSLHRY</sequence>
<evidence type="ECO:0000313" key="1">
    <source>
        <dbReference type="EMBL" id="MDR6804623.1"/>
    </source>
</evidence>
<comment type="caution">
    <text evidence="1">The sequence shown here is derived from an EMBL/GenBank/DDBJ whole genome shotgun (WGS) entry which is preliminary data.</text>
</comment>
<name>A0ABU1QU66_9BACT</name>
<reference evidence="1 2" key="1">
    <citation type="submission" date="2023-07" db="EMBL/GenBank/DDBJ databases">
        <title>Sorghum-associated microbial communities from plants grown in Nebraska, USA.</title>
        <authorList>
            <person name="Schachtman D."/>
        </authorList>
    </citation>
    <scope>NUCLEOTIDE SEQUENCE [LARGE SCALE GENOMIC DNA]</scope>
    <source>
        <strain evidence="1 2">BE57</strain>
    </source>
</reference>
<gene>
    <name evidence="1" type="ORF">J2W84_001669</name>
</gene>
<evidence type="ECO:0000313" key="2">
    <source>
        <dbReference type="Proteomes" id="UP001264980"/>
    </source>
</evidence>
<keyword evidence="2" id="KW-1185">Reference proteome</keyword>